<dbReference type="RefSeq" id="WP_214395747.1">
    <property type="nucleotide sequence ID" value="NZ_JAHBOL010000027.1"/>
</dbReference>
<evidence type="ECO:0000256" key="4">
    <source>
        <dbReference type="ARBA" id="ARBA00023163"/>
    </source>
</evidence>
<evidence type="ECO:0000259" key="6">
    <source>
        <dbReference type="PROSITE" id="PS00715"/>
    </source>
</evidence>
<dbReference type="PRINTS" id="PR00046">
    <property type="entry name" value="SIGMA70FCT"/>
</dbReference>
<dbReference type="PROSITE" id="PS00715">
    <property type="entry name" value="SIGMA70_1"/>
    <property type="match status" value="1"/>
</dbReference>
<evidence type="ECO:0000313" key="8">
    <source>
        <dbReference type="Proteomes" id="UP000696413"/>
    </source>
</evidence>
<dbReference type="InterPro" id="IPR014284">
    <property type="entry name" value="RNA_pol_sigma-70_dom"/>
</dbReference>
<keyword evidence="2" id="KW-0731">Sigma factor</keyword>
<organism evidence="7 8">
    <name type="scientific">Mycolicibacterium goodii</name>
    <name type="common">Mycobacterium goodii</name>
    <dbReference type="NCBI Taxonomy" id="134601"/>
    <lineage>
        <taxon>Bacteria</taxon>
        <taxon>Bacillati</taxon>
        <taxon>Actinomycetota</taxon>
        <taxon>Actinomycetes</taxon>
        <taxon>Mycobacteriales</taxon>
        <taxon>Mycobacteriaceae</taxon>
        <taxon>Mycolicibacterium</taxon>
    </lineage>
</organism>
<evidence type="ECO:0000256" key="3">
    <source>
        <dbReference type="ARBA" id="ARBA00023125"/>
    </source>
</evidence>
<feature type="domain" description="RNA polymerase sigma-70" evidence="6">
    <location>
        <begin position="142"/>
        <end position="155"/>
    </location>
</feature>
<dbReference type="Gene3D" id="1.20.120.1810">
    <property type="match status" value="1"/>
</dbReference>
<keyword evidence="8" id="KW-1185">Reference proteome</keyword>
<dbReference type="InterPro" id="IPR007627">
    <property type="entry name" value="RNA_pol_sigma70_r2"/>
</dbReference>
<evidence type="ECO:0000256" key="1">
    <source>
        <dbReference type="ARBA" id="ARBA00023015"/>
    </source>
</evidence>
<dbReference type="InterPro" id="IPR050239">
    <property type="entry name" value="Sigma-70_RNA_pol_init_factors"/>
</dbReference>
<dbReference type="EMBL" id="JAHBOM010000024">
    <property type="protein sequence ID" value="MBU8826323.1"/>
    <property type="molecule type" value="Genomic_DNA"/>
</dbReference>
<dbReference type="InterPro" id="IPR013325">
    <property type="entry name" value="RNA_pol_sigma_r2"/>
</dbReference>
<protein>
    <submittedName>
        <fullName evidence="7">Sigma-70 family RNA polymerase sigma factor</fullName>
    </submittedName>
</protein>
<keyword evidence="3" id="KW-0238">DNA-binding</keyword>
<name>A0ABS6HVR9_MYCGD</name>
<evidence type="ECO:0000256" key="5">
    <source>
        <dbReference type="SAM" id="MobiDB-lite"/>
    </source>
</evidence>
<accession>A0ABS6HVR9</accession>
<dbReference type="Pfam" id="PF04542">
    <property type="entry name" value="Sigma70_r2"/>
    <property type="match status" value="1"/>
</dbReference>
<dbReference type="NCBIfam" id="TIGR02937">
    <property type="entry name" value="sigma70-ECF"/>
    <property type="match status" value="1"/>
</dbReference>
<feature type="region of interest" description="Disordered" evidence="5">
    <location>
        <begin position="1"/>
        <end position="25"/>
    </location>
</feature>
<dbReference type="SUPFAM" id="SSF88946">
    <property type="entry name" value="Sigma2 domain of RNA polymerase sigma factors"/>
    <property type="match status" value="1"/>
</dbReference>
<evidence type="ECO:0000256" key="2">
    <source>
        <dbReference type="ARBA" id="ARBA00023082"/>
    </source>
</evidence>
<evidence type="ECO:0000313" key="7">
    <source>
        <dbReference type="EMBL" id="MBU8826323.1"/>
    </source>
</evidence>
<proteinExistence type="predicted"/>
<dbReference type="PANTHER" id="PTHR30603">
    <property type="entry name" value="RNA POLYMERASE SIGMA FACTOR RPO"/>
    <property type="match status" value="1"/>
</dbReference>
<dbReference type="PANTHER" id="PTHR30603:SF59">
    <property type="entry name" value="RNA POLYMERASE PRINCIPAL SIGMA FACTOR HRDA"/>
    <property type="match status" value="1"/>
</dbReference>
<gene>
    <name evidence="7" type="ORF">KL859_26050</name>
</gene>
<sequence>MARSDADGDDDDGEPTGNEAVSGDFVWDEEESEVLRAALIDAKLAASADSIRALLRAAQKEVSLSPAEEAALIRRIDAGRRASRLLGQAAEDGNALPDAQRSELTRIVRDGEDARDDLVRAHLRLVVMVAKRYVGRSTAFVDMVQVGELGLMRAVEKFDSTNGYRFATYATWWVRQAITRTMAP</sequence>
<comment type="caution">
    <text evidence="7">The sequence shown here is derived from an EMBL/GenBank/DDBJ whole genome shotgun (WGS) entry which is preliminary data.</text>
</comment>
<dbReference type="InterPro" id="IPR000943">
    <property type="entry name" value="RNA_pol_sigma70"/>
</dbReference>
<reference evidence="7 8" key="1">
    <citation type="submission" date="2021-05" db="EMBL/GenBank/DDBJ databases">
        <title>Draft Genome Sequences of Clinical Respiratory Isolates of Mycobacterium goodii Recovered in Ireland.</title>
        <authorList>
            <person name="Flanagan P.R."/>
            <person name="Mok S."/>
            <person name="Roycroft E."/>
            <person name="Rogers T.R."/>
            <person name="Fitzgibbon M."/>
        </authorList>
    </citation>
    <scope>NUCLEOTIDE SEQUENCE [LARGE SCALE GENOMIC DNA]</scope>
    <source>
        <strain evidence="7 8">14IE55</strain>
    </source>
</reference>
<keyword evidence="4" id="KW-0804">Transcription</keyword>
<keyword evidence="1" id="KW-0805">Transcription regulation</keyword>
<dbReference type="Proteomes" id="UP000696413">
    <property type="component" value="Unassembled WGS sequence"/>
</dbReference>